<reference evidence="1" key="1">
    <citation type="submission" date="2018-05" db="EMBL/GenBank/DDBJ databases">
        <authorList>
            <person name="Lanie J.A."/>
            <person name="Ng W.-L."/>
            <person name="Kazmierczak K.M."/>
            <person name="Andrzejewski T.M."/>
            <person name="Davidsen T.M."/>
            <person name="Wayne K.J."/>
            <person name="Tettelin H."/>
            <person name="Glass J.I."/>
            <person name="Rusch D."/>
            <person name="Podicherti R."/>
            <person name="Tsui H.-C.T."/>
            <person name="Winkler M.E."/>
        </authorList>
    </citation>
    <scope>NUCLEOTIDE SEQUENCE</scope>
</reference>
<dbReference type="AlphaFoldDB" id="A0A381SHP1"/>
<protein>
    <submittedName>
        <fullName evidence="1">Uncharacterized protein</fullName>
    </submittedName>
</protein>
<dbReference type="EMBL" id="UINC01003062">
    <property type="protein sequence ID" value="SVA02994.1"/>
    <property type="molecule type" value="Genomic_DNA"/>
</dbReference>
<accession>A0A381SHP1</accession>
<sequence>MRTIEVNLPMANMEFCEMASEDLQINIDALFDYEGDRIHVEAKCIDLSEWLTEGEIKIPEGGIEGVRG</sequence>
<evidence type="ECO:0000313" key="1">
    <source>
        <dbReference type="EMBL" id="SVA02994.1"/>
    </source>
</evidence>
<name>A0A381SHP1_9ZZZZ</name>
<organism evidence="1">
    <name type="scientific">marine metagenome</name>
    <dbReference type="NCBI Taxonomy" id="408172"/>
    <lineage>
        <taxon>unclassified sequences</taxon>
        <taxon>metagenomes</taxon>
        <taxon>ecological metagenomes</taxon>
    </lineage>
</organism>
<gene>
    <name evidence="1" type="ORF">METZ01_LOCUS55848</name>
</gene>
<proteinExistence type="predicted"/>